<evidence type="ECO:0000256" key="6">
    <source>
        <dbReference type="ARBA" id="ARBA00023187"/>
    </source>
</evidence>
<keyword evidence="3" id="KW-0963">Cytoplasm</keyword>
<name>A0A401PCN6_SCYTO</name>
<dbReference type="CDD" id="cd11676">
    <property type="entry name" value="Gemin6"/>
    <property type="match status" value="1"/>
</dbReference>
<evidence type="ECO:0000259" key="12">
    <source>
        <dbReference type="PROSITE" id="PS52001"/>
    </source>
</evidence>
<keyword evidence="14" id="KW-1185">Reference proteome</keyword>
<dbReference type="Pfam" id="PF20417">
    <property type="entry name" value="Gemin6_C"/>
    <property type="match status" value="1"/>
</dbReference>
<keyword evidence="4" id="KW-0597">Phosphoprotein</keyword>
<evidence type="ECO:0000313" key="14">
    <source>
        <dbReference type="Proteomes" id="UP000288216"/>
    </source>
</evidence>
<dbReference type="EMBL" id="BFAA01003382">
    <property type="protein sequence ID" value="GCB70884.1"/>
    <property type="molecule type" value="Genomic_DNA"/>
</dbReference>
<comment type="subunit">
    <text evidence="10">Part of the core SMN complex that contains SMN1, GEMIN2/SIP1, DDX20/GEMIN3, GEMIN4, GEMIN5, GEMIN6, GEMIN7, GEMIN8 and STRAP/UNRIP. Part of the SMN-Sm complex that contains SMN1, GEMIN2/SIP1, DDX20/GEMIN3, GEMIN4, GEMIN5, GEMIN6, GEMIN7, GEMIN8, STRAP/UNRIP and the Sm proteins SNRPB, SNRPD1, SNRPD2, SNRPD3, SNRPE, SNRPF and SNRPG. Interacts with GEMIN7; the interaction is direct. Interacts with GEMIN8; the interaction is direct. Interacts with SNRPB, SNRPD2, SNRPD3 and SNRPE; the interaction is direct.</text>
</comment>
<dbReference type="AlphaFoldDB" id="A0A401PCN6"/>
<proteinExistence type="predicted"/>
<dbReference type="GO" id="GO:0000387">
    <property type="term" value="P:spliceosomal snRNP assembly"/>
    <property type="evidence" value="ECO:0007669"/>
    <property type="project" value="TreeGrafter"/>
</dbReference>
<dbReference type="GO" id="GO:0000245">
    <property type="term" value="P:spliceosomal complex assembly"/>
    <property type="evidence" value="ECO:0007669"/>
    <property type="project" value="InterPro"/>
</dbReference>
<organism evidence="13 14">
    <name type="scientific">Scyliorhinus torazame</name>
    <name type="common">Cloudy catshark</name>
    <name type="synonym">Catulus torazame</name>
    <dbReference type="NCBI Taxonomy" id="75743"/>
    <lineage>
        <taxon>Eukaryota</taxon>
        <taxon>Metazoa</taxon>
        <taxon>Chordata</taxon>
        <taxon>Craniata</taxon>
        <taxon>Vertebrata</taxon>
        <taxon>Chondrichthyes</taxon>
        <taxon>Elasmobranchii</taxon>
        <taxon>Galeomorphii</taxon>
        <taxon>Galeoidea</taxon>
        <taxon>Carcharhiniformes</taxon>
        <taxon>Scyliorhinidae</taxon>
        <taxon>Scyliorhinus</taxon>
    </lineage>
</organism>
<evidence type="ECO:0000256" key="7">
    <source>
        <dbReference type="ARBA" id="ARBA00023242"/>
    </source>
</evidence>
<sequence>MRSAGTREQGDWESICTVNMNEWITKKPLEWEKYLNKEVKVTADEKNAYQGWVFTVDPVSGSIVLVNFVDTGKVSVVTIMGHAIQTVELISEGENNTTEKLSALFMPVAAKVYSNEELGQRKSSLKSWLEKNRIPVTEQGDQHTVLCVAGVLTVSPPYNPEDCNSSNEIILSRVQSLINCNPDADHKTD</sequence>
<dbReference type="PANTHER" id="PTHR14710:SF2">
    <property type="entry name" value="GEM-ASSOCIATED PROTEIN 6"/>
    <property type="match status" value="1"/>
</dbReference>
<protein>
    <recommendedName>
        <fullName evidence="11">Gem-associated protein 6</fullName>
    </recommendedName>
</protein>
<evidence type="ECO:0000256" key="5">
    <source>
        <dbReference type="ARBA" id="ARBA00022664"/>
    </source>
</evidence>
<reference evidence="13 14" key="1">
    <citation type="journal article" date="2018" name="Nat. Ecol. Evol.">
        <title>Shark genomes provide insights into elasmobranch evolution and the origin of vertebrates.</title>
        <authorList>
            <person name="Hara Y"/>
            <person name="Yamaguchi K"/>
            <person name="Onimaru K"/>
            <person name="Kadota M"/>
            <person name="Koyanagi M"/>
            <person name="Keeley SD"/>
            <person name="Tatsumi K"/>
            <person name="Tanaka K"/>
            <person name="Motone F"/>
            <person name="Kageyama Y"/>
            <person name="Nozu R"/>
            <person name="Adachi N"/>
            <person name="Nishimura O"/>
            <person name="Nakagawa R"/>
            <person name="Tanegashima C"/>
            <person name="Kiyatake I"/>
            <person name="Matsumoto R"/>
            <person name="Murakumo K"/>
            <person name="Nishida K"/>
            <person name="Terakita A"/>
            <person name="Kuratani S"/>
            <person name="Sato K"/>
            <person name="Hyodo S Kuraku.S."/>
        </authorList>
    </citation>
    <scope>NUCLEOTIDE SEQUENCE [LARGE SCALE GENOMIC DNA]</scope>
</reference>
<dbReference type="InterPro" id="IPR046856">
    <property type="entry name" value="Gemin6_C"/>
</dbReference>
<comment type="function">
    <text evidence="9">The SMN complex catalyzes the assembly of small nuclear ribonucleoproteins (snRNPs), the building blocks of the spliceosome, and thereby plays an important role in the splicing of cellular pre-mRNAs. Most spliceosomal snRNPs contain a common set of Sm proteins SNRPB, SNRPD1, SNRPD2, SNRPD3, SNRPE, SNRPF and SNRPG that assemble in a heptameric protein ring on the Sm site of the small nuclear RNA to form the core snRNP (Sm core). In the cytosol, the Sm proteins SNRPD1, SNRPD2, SNRPE, SNRPF and SNRPG are trapped in an inactive 6S pICln-Sm complex by the chaperone CLNS1A that controls the assembly of the core snRNP. To assemble core snRNPs, the SMN complex accepts the trapped 5Sm proteins from CLNS1A forming an intermediate. Binding of snRNA inside 5Sm triggers eviction of the SMN complex, thereby allowing binding of SNRPD3 and SNRPB to complete assembly of the core snRNP.</text>
</comment>
<dbReference type="Gene3D" id="2.30.30.100">
    <property type="match status" value="1"/>
</dbReference>
<dbReference type="PROSITE" id="PS52001">
    <property type="entry name" value="AD"/>
    <property type="match status" value="1"/>
</dbReference>
<evidence type="ECO:0000256" key="1">
    <source>
        <dbReference type="ARBA" id="ARBA00004496"/>
    </source>
</evidence>
<dbReference type="Pfam" id="PF06372">
    <property type="entry name" value="Gemin6"/>
    <property type="match status" value="1"/>
</dbReference>
<evidence type="ECO:0000256" key="10">
    <source>
        <dbReference type="ARBA" id="ARBA00065613"/>
    </source>
</evidence>
<dbReference type="OMA" id="LEWEDYV"/>
<dbReference type="GO" id="GO:0097504">
    <property type="term" value="C:Gemini of Cajal bodies"/>
    <property type="evidence" value="ECO:0007669"/>
    <property type="project" value="UniProtKB-SubCell"/>
</dbReference>
<keyword evidence="6" id="KW-0508">mRNA splicing</keyword>
<dbReference type="PANTHER" id="PTHR14710">
    <property type="entry name" value="GEM-ASSOCIATED PROTEIN 6"/>
    <property type="match status" value="1"/>
</dbReference>
<evidence type="ECO:0000256" key="9">
    <source>
        <dbReference type="ARBA" id="ARBA00059373"/>
    </source>
</evidence>
<gene>
    <name evidence="13" type="ORF">scyTo_0008705</name>
</gene>
<evidence type="ECO:0000256" key="11">
    <source>
        <dbReference type="ARBA" id="ARBA00067670"/>
    </source>
</evidence>
<dbReference type="OrthoDB" id="77463at2759"/>
<evidence type="ECO:0000256" key="8">
    <source>
        <dbReference type="ARBA" id="ARBA00034695"/>
    </source>
</evidence>
<dbReference type="InterPro" id="IPR047574">
    <property type="entry name" value="AD"/>
</dbReference>
<dbReference type="InterPro" id="IPR046857">
    <property type="entry name" value="Gemin6_Sm-like_dom"/>
</dbReference>
<evidence type="ECO:0000256" key="4">
    <source>
        <dbReference type="ARBA" id="ARBA00022553"/>
    </source>
</evidence>
<dbReference type="InterPro" id="IPR009422">
    <property type="entry name" value="Gemin6"/>
</dbReference>
<comment type="subcellular location">
    <subcellularLocation>
        <location evidence="1">Cytoplasm</location>
    </subcellularLocation>
    <subcellularLocation>
        <location evidence="8">Nucleus</location>
        <location evidence="8">Gem</location>
    </subcellularLocation>
    <subcellularLocation>
        <location evidence="2">Nucleus</location>
        <location evidence="2">Nucleoplasm</location>
    </subcellularLocation>
</comment>
<dbReference type="Proteomes" id="UP000288216">
    <property type="component" value="Unassembled WGS sequence"/>
</dbReference>
<comment type="caution">
    <text evidence="13">The sequence shown here is derived from an EMBL/GenBank/DDBJ whole genome shotgun (WGS) entry which is preliminary data.</text>
</comment>
<evidence type="ECO:0000256" key="2">
    <source>
        <dbReference type="ARBA" id="ARBA00004642"/>
    </source>
</evidence>
<keyword evidence="5" id="KW-0507">mRNA processing</keyword>
<dbReference type="GO" id="GO:0032797">
    <property type="term" value="C:SMN complex"/>
    <property type="evidence" value="ECO:0007669"/>
    <property type="project" value="TreeGrafter"/>
</dbReference>
<feature type="domain" description="AD" evidence="12">
    <location>
        <begin position="88"/>
        <end position="186"/>
    </location>
</feature>
<accession>A0A401PCN6</accession>
<keyword evidence="7" id="KW-0539">Nucleus</keyword>
<evidence type="ECO:0000256" key="3">
    <source>
        <dbReference type="ARBA" id="ARBA00022490"/>
    </source>
</evidence>
<evidence type="ECO:0000313" key="13">
    <source>
        <dbReference type="EMBL" id="GCB70884.1"/>
    </source>
</evidence>
<dbReference type="FunFam" id="2.30.30.100:FF:000038">
    <property type="entry name" value="Gem-associated protein 6"/>
    <property type="match status" value="1"/>
</dbReference>